<feature type="region of interest" description="Disordered" evidence="1">
    <location>
        <begin position="355"/>
        <end position="387"/>
    </location>
</feature>
<proteinExistence type="predicted"/>
<protein>
    <submittedName>
        <fullName evidence="3">Uncharacterized protein</fullName>
    </submittedName>
</protein>
<dbReference type="AlphaFoldDB" id="A0A409WDE7"/>
<dbReference type="InParanoid" id="A0A409WDE7"/>
<keyword evidence="2" id="KW-0812">Transmembrane</keyword>
<accession>A0A409WDE7</accession>
<keyword evidence="4" id="KW-1185">Reference proteome</keyword>
<feature type="region of interest" description="Disordered" evidence="1">
    <location>
        <begin position="478"/>
        <end position="510"/>
    </location>
</feature>
<feature type="transmembrane region" description="Helical" evidence="2">
    <location>
        <begin position="320"/>
        <end position="342"/>
    </location>
</feature>
<dbReference type="OrthoDB" id="2756615at2759"/>
<sequence length="533" mass="57640">MTSTALVIVDDASGQIKYGGGDWTLSTLVQWYLGTSYYPAFVDGTKFGDITLTFEGMSVAFIGNTPDSRFSQSANVSIDGSPSYSINYGDIIPPSYVQWYQTPTLDDKEHTIQIGGLSGTAIDMVLVTVGPNTPLAGKTIFVDDEDDQIVYNGKWNKNFDRFNAGSLPDGDPIHNSTHQSSTVGDTITFRFTGTSVSVYGVFSWMNIGSLTASYSLDGDTVSQAYPVTAATPNYKKNDGEASNFLFYSMNNLSPKTHTLTITITESRNVAYRLDYMTYTPSFANLASMPNLPPLSMTSSSIGPSSIPDITSSTKHSKVPVASIVGGVLGTVLVILLLVIFFWHRRRKIIRETGFHESDSPARPVASTETTVYPSQRSMEEASLRDHSRSLGQYLGRASGDPGTIYPYILPSQSRSSIVDPKMHGAGSSSQATRPSHQTTSGVFSPASGNPYAVSPYLQPDVSNSRASAVDVKKLRREPVVTGSSGHPQLIQNLSSSPRPSMSSSEVPQATEVLSPPAYDAISLYIEHDSQRRI</sequence>
<comment type="caution">
    <text evidence="3">The sequence shown here is derived from an EMBL/GenBank/DDBJ whole genome shotgun (WGS) entry which is preliminary data.</text>
</comment>
<evidence type="ECO:0000256" key="1">
    <source>
        <dbReference type="SAM" id="MobiDB-lite"/>
    </source>
</evidence>
<evidence type="ECO:0000313" key="3">
    <source>
        <dbReference type="EMBL" id="PPQ76523.1"/>
    </source>
</evidence>
<feature type="compositionally biased region" description="Basic and acidic residues" evidence="1">
    <location>
        <begin position="377"/>
        <end position="387"/>
    </location>
</feature>
<keyword evidence="2" id="KW-0472">Membrane</keyword>
<evidence type="ECO:0000256" key="2">
    <source>
        <dbReference type="SAM" id="Phobius"/>
    </source>
</evidence>
<keyword evidence="2" id="KW-1133">Transmembrane helix</keyword>
<reference evidence="3 4" key="1">
    <citation type="journal article" date="2018" name="Evol. Lett.">
        <title>Horizontal gene cluster transfer increased hallucinogenic mushroom diversity.</title>
        <authorList>
            <person name="Reynolds H.T."/>
            <person name="Vijayakumar V."/>
            <person name="Gluck-Thaler E."/>
            <person name="Korotkin H.B."/>
            <person name="Matheny P.B."/>
            <person name="Slot J.C."/>
        </authorList>
    </citation>
    <scope>NUCLEOTIDE SEQUENCE [LARGE SCALE GENOMIC DNA]</scope>
    <source>
        <strain evidence="3 4">2629</strain>
    </source>
</reference>
<feature type="compositionally biased region" description="Low complexity" evidence="1">
    <location>
        <begin position="494"/>
        <end position="504"/>
    </location>
</feature>
<dbReference type="Proteomes" id="UP000284842">
    <property type="component" value="Unassembled WGS sequence"/>
</dbReference>
<gene>
    <name evidence="3" type="ORF">CVT24_010925</name>
</gene>
<feature type="compositionally biased region" description="Polar residues" evidence="1">
    <location>
        <begin position="481"/>
        <end position="493"/>
    </location>
</feature>
<feature type="compositionally biased region" description="Polar residues" evidence="1">
    <location>
        <begin position="426"/>
        <end position="442"/>
    </location>
</feature>
<feature type="compositionally biased region" description="Polar residues" evidence="1">
    <location>
        <begin position="366"/>
        <end position="376"/>
    </location>
</feature>
<dbReference type="STRING" id="181874.A0A409WDE7"/>
<feature type="region of interest" description="Disordered" evidence="1">
    <location>
        <begin position="416"/>
        <end position="447"/>
    </location>
</feature>
<dbReference type="Gene3D" id="2.60.120.260">
    <property type="entry name" value="Galactose-binding domain-like"/>
    <property type="match status" value="2"/>
</dbReference>
<name>A0A409WDE7_9AGAR</name>
<dbReference type="EMBL" id="NHTK01005562">
    <property type="protein sequence ID" value="PPQ76523.1"/>
    <property type="molecule type" value="Genomic_DNA"/>
</dbReference>
<evidence type="ECO:0000313" key="4">
    <source>
        <dbReference type="Proteomes" id="UP000284842"/>
    </source>
</evidence>
<dbReference type="CDD" id="cd12087">
    <property type="entry name" value="TM_EGFR-like"/>
    <property type="match status" value="1"/>
</dbReference>
<organism evidence="3 4">
    <name type="scientific">Panaeolus cyanescens</name>
    <dbReference type="NCBI Taxonomy" id="181874"/>
    <lineage>
        <taxon>Eukaryota</taxon>
        <taxon>Fungi</taxon>
        <taxon>Dikarya</taxon>
        <taxon>Basidiomycota</taxon>
        <taxon>Agaricomycotina</taxon>
        <taxon>Agaricomycetes</taxon>
        <taxon>Agaricomycetidae</taxon>
        <taxon>Agaricales</taxon>
        <taxon>Agaricineae</taxon>
        <taxon>Galeropsidaceae</taxon>
        <taxon>Panaeolus</taxon>
    </lineage>
</organism>